<reference evidence="1" key="1">
    <citation type="submission" date="2023-04" db="EMBL/GenBank/DDBJ databases">
        <title>Draft Genome sequencing of Naganishia species isolated from polar environments using Oxford Nanopore Technology.</title>
        <authorList>
            <person name="Leo P."/>
            <person name="Venkateswaran K."/>
        </authorList>
    </citation>
    <scope>NUCLEOTIDE SEQUENCE</scope>
    <source>
        <strain evidence="1">MNA-CCFEE 5425</strain>
    </source>
</reference>
<evidence type="ECO:0000313" key="2">
    <source>
        <dbReference type="Proteomes" id="UP001243375"/>
    </source>
</evidence>
<comment type="caution">
    <text evidence="1">The sequence shown here is derived from an EMBL/GenBank/DDBJ whole genome shotgun (WGS) entry which is preliminary data.</text>
</comment>
<sequence>MPFSMDSLNDNREDAADFWKQALKANDEARKRLQYLSKQILNMHERDIDSSVRLHNSYVLIAEAENEHGRLKQELARLQIRHSKMNETLVADIARISTEREIVLGVVAELKRQVKELKEQDPETVEGMWARFAKPIRIEQKELRGEKDQGGSKRKLADTDPRDQGTPR</sequence>
<organism evidence="1 2">
    <name type="scientific">Naganishia vaughanmartiniae</name>
    <dbReference type="NCBI Taxonomy" id="1424756"/>
    <lineage>
        <taxon>Eukaryota</taxon>
        <taxon>Fungi</taxon>
        <taxon>Dikarya</taxon>
        <taxon>Basidiomycota</taxon>
        <taxon>Agaricomycotina</taxon>
        <taxon>Tremellomycetes</taxon>
        <taxon>Filobasidiales</taxon>
        <taxon>Filobasidiaceae</taxon>
        <taxon>Naganishia</taxon>
    </lineage>
</organism>
<evidence type="ECO:0000313" key="1">
    <source>
        <dbReference type="EMBL" id="KAJ9122471.1"/>
    </source>
</evidence>
<protein>
    <submittedName>
        <fullName evidence="1">Uncharacterized protein</fullName>
    </submittedName>
</protein>
<dbReference type="EMBL" id="JASBWU010000004">
    <property type="protein sequence ID" value="KAJ9122471.1"/>
    <property type="molecule type" value="Genomic_DNA"/>
</dbReference>
<name>A0ACC2XHF1_9TREE</name>
<dbReference type="Proteomes" id="UP001243375">
    <property type="component" value="Unassembled WGS sequence"/>
</dbReference>
<accession>A0ACC2XHF1</accession>
<gene>
    <name evidence="1" type="ORF">QFC22_001897</name>
</gene>
<proteinExistence type="predicted"/>
<keyword evidence="2" id="KW-1185">Reference proteome</keyword>